<dbReference type="Proteomes" id="UP000269883">
    <property type="component" value="Chromosome"/>
</dbReference>
<reference evidence="14 15" key="1">
    <citation type="journal article" date="2018" name="Sci. Adv.">
        <title>Multi-heme cytochromes provide a pathway for survival in energy-limited environments.</title>
        <authorList>
            <person name="Deng X."/>
            <person name="Dohmae N."/>
            <person name="Nealson K.H."/>
            <person name="Hashimoto K."/>
            <person name="Okamoto A."/>
        </authorList>
    </citation>
    <scope>NUCLEOTIDE SEQUENCE [LARGE SCALE GENOMIC DNA]</scope>
    <source>
        <strain evidence="14 15">IS5</strain>
    </source>
</reference>
<dbReference type="SMART" id="SM00363">
    <property type="entry name" value="S4"/>
    <property type="match status" value="1"/>
</dbReference>
<feature type="binding site" evidence="11">
    <location>
        <position position="34"/>
    </location>
    <ligand>
        <name>L-tyrosine</name>
        <dbReference type="ChEBI" id="CHEBI:58315"/>
    </ligand>
</feature>
<keyword evidence="8 11" id="KW-0030">Aminoacyl-tRNA synthetase</keyword>
<dbReference type="PANTHER" id="PTHR11766:SF0">
    <property type="entry name" value="TYROSINE--TRNA LIGASE, MITOCHONDRIAL"/>
    <property type="match status" value="1"/>
</dbReference>
<dbReference type="InterPro" id="IPR014729">
    <property type="entry name" value="Rossmann-like_a/b/a_fold"/>
</dbReference>
<dbReference type="InterPro" id="IPR024088">
    <property type="entry name" value="Tyr-tRNA-ligase_bac-type"/>
</dbReference>
<dbReference type="OrthoDB" id="9804243at2"/>
<comment type="function">
    <text evidence="11">Catalyzes the attachment of tyrosine to tRNA(Tyr) in a two-step reaction: tyrosine is first activated by ATP to form Tyr-AMP and then transferred to the acceptor end of tRNA(Tyr).</text>
</comment>
<dbReference type="GO" id="GO:0006437">
    <property type="term" value="P:tyrosyl-tRNA aminoacylation"/>
    <property type="evidence" value="ECO:0007669"/>
    <property type="project" value="UniProtKB-UniRule"/>
</dbReference>
<dbReference type="InterPro" id="IPR054608">
    <property type="entry name" value="SYY-like_C"/>
</dbReference>
<dbReference type="Gene3D" id="3.10.290.10">
    <property type="entry name" value="RNA-binding S4 domain"/>
    <property type="match status" value="1"/>
</dbReference>
<comment type="catalytic activity">
    <reaction evidence="9 11">
        <text>tRNA(Tyr) + L-tyrosine + ATP = L-tyrosyl-tRNA(Tyr) + AMP + diphosphate + H(+)</text>
        <dbReference type="Rhea" id="RHEA:10220"/>
        <dbReference type="Rhea" id="RHEA-COMP:9706"/>
        <dbReference type="Rhea" id="RHEA-COMP:9707"/>
        <dbReference type="ChEBI" id="CHEBI:15378"/>
        <dbReference type="ChEBI" id="CHEBI:30616"/>
        <dbReference type="ChEBI" id="CHEBI:33019"/>
        <dbReference type="ChEBI" id="CHEBI:58315"/>
        <dbReference type="ChEBI" id="CHEBI:78442"/>
        <dbReference type="ChEBI" id="CHEBI:78536"/>
        <dbReference type="ChEBI" id="CHEBI:456215"/>
        <dbReference type="EC" id="6.1.1.1"/>
    </reaction>
</comment>
<feature type="domain" description="RNA-binding S4" evidence="13">
    <location>
        <begin position="351"/>
        <end position="409"/>
    </location>
</feature>
<keyword evidence="6 12" id="KW-0694">RNA-binding</keyword>
<dbReference type="Gene3D" id="1.10.240.10">
    <property type="entry name" value="Tyrosyl-Transfer RNA Synthetase"/>
    <property type="match status" value="1"/>
</dbReference>
<comment type="subunit">
    <text evidence="11">Homodimer.</text>
</comment>
<feature type="binding site" evidence="11">
    <location>
        <position position="167"/>
    </location>
    <ligand>
        <name>L-tyrosine</name>
        <dbReference type="ChEBI" id="CHEBI:58315"/>
    </ligand>
</feature>
<protein>
    <recommendedName>
        <fullName evidence="11">Tyrosine--tRNA ligase</fullName>
        <ecNumber evidence="11">6.1.1.1</ecNumber>
    </recommendedName>
    <alternativeName>
        <fullName evidence="11">Tyrosyl-tRNA synthetase</fullName>
        <shortName evidence="11">TyrRS</shortName>
    </alternativeName>
</protein>
<keyword evidence="15" id="KW-1185">Reference proteome</keyword>
<dbReference type="InterPro" id="IPR036986">
    <property type="entry name" value="S4_RNA-bd_sf"/>
</dbReference>
<evidence type="ECO:0000256" key="8">
    <source>
        <dbReference type="ARBA" id="ARBA00023146"/>
    </source>
</evidence>
<dbReference type="InterPro" id="IPR024107">
    <property type="entry name" value="Tyr-tRNA-ligase_bac_1"/>
</dbReference>
<dbReference type="GO" id="GO:0005524">
    <property type="term" value="F:ATP binding"/>
    <property type="evidence" value="ECO:0007669"/>
    <property type="project" value="UniProtKB-UniRule"/>
</dbReference>
<dbReference type="InterPro" id="IPR002307">
    <property type="entry name" value="Tyr-tRNA-ligase"/>
</dbReference>
<dbReference type="InterPro" id="IPR002942">
    <property type="entry name" value="S4_RNA-bd"/>
</dbReference>
<keyword evidence="7 11" id="KW-0648">Protein biosynthesis</keyword>
<evidence type="ECO:0000313" key="15">
    <source>
        <dbReference type="Proteomes" id="UP000269883"/>
    </source>
</evidence>
<dbReference type="GO" id="GO:0004831">
    <property type="term" value="F:tyrosine-tRNA ligase activity"/>
    <property type="evidence" value="ECO:0007669"/>
    <property type="project" value="UniProtKB-UniRule"/>
</dbReference>
<dbReference type="SUPFAM" id="SSF52374">
    <property type="entry name" value="Nucleotidylyl transferase"/>
    <property type="match status" value="1"/>
</dbReference>
<dbReference type="GO" id="GO:0042803">
    <property type="term" value="F:protein homodimerization activity"/>
    <property type="evidence" value="ECO:0007669"/>
    <property type="project" value="UniProtKB-ARBA"/>
</dbReference>
<evidence type="ECO:0000256" key="12">
    <source>
        <dbReference type="PROSITE-ProRule" id="PRU00182"/>
    </source>
</evidence>
<evidence type="ECO:0000256" key="6">
    <source>
        <dbReference type="ARBA" id="ARBA00022884"/>
    </source>
</evidence>
<dbReference type="PRINTS" id="PR01040">
    <property type="entry name" value="TRNASYNTHTYR"/>
</dbReference>
<name>A0A2Z6B2L2_9BACT</name>
<evidence type="ECO:0000256" key="7">
    <source>
        <dbReference type="ARBA" id="ARBA00022917"/>
    </source>
</evidence>
<dbReference type="EMBL" id="AP017378">
    <property type="protein sequence ID" value="BBD09678.1"/>
    <property type="molecule type" value="Genomic_DNA"/>
</dbReference>
<dbReference type="Pfam" id="PF00579">
    <property type="entry name" value="tRNA-synt_1b"/>
    <property type="match status" value="1"/>
</dbReference>
<dbReference type="SUPFAM" id="SSF55174">
    <property type="entry name" value="Alpha-L RNA-binding motif"/>
    <property type="match status" value="1"/>
</dbReference>
<dbReference type="RefSeq" id="WP_126380705.1">
    <property type="nucleotide sequence ID" value="NZ_AP017378.1"/>
</dbReference>
<dbReference type="NCBIfam" id="TIGR00234">
    <property type="entry name" value="tyrS"/>
    <property type="match status" value="1"/>
</dbReference>
<dbReference type="GO" id="GO:0005829">
    <property type="term" value="C:cytosol"/>
    <property type="evidence" value="ECO:0007669"/>
    <property type="project" value="TreeGrafter"/>
</dbReference>
<dbReference type="InterPro" id="IPR001412">
    <property type="entry name" value="aa-tRNA-synth_I_CS"/>
</dbReference>
<dbReference type="CDD" id="cd00165">
    <property type="entry name" value="S4"/>
    <property type="match status" value="1"/>
</dbReference>
<dbReference type="Pfam" id="PF22421">
    <property type="entry name" value="SYY_C-terminal"/>
    <property type="match status" value="1"/>
</dbReference>
<feature type="binding site" evidence="11">
    <location>
        <position position="171"/>
    </location>
    <ligand>
        <name>L-tyrosine</name>
        <dbReference type="ChEBI" id="CHEBI:58315"/>
    </ligand>
</feature>
<feature type="binding site" evidence="11">
    <location>
        <position position="230"/>
    </location>
    <ligand>
        <name>ATP</name>
        <dbReference type="ChEBI" id="CHEBI:30616"/>
    </ligand>
</feature>
<dbReference type="PANTHER" id="PTHR11766">
    <property type="entry name" value="TYROSYL-TRNA SYNTHETASE"/>
    <property type="match status" value="1"/>
</dbReference>
<proteinExistence type="inferred from homology"/>
<dbReference type="KEGG" id="dfl:DFE_2952"/>
<keyword evidence="2 11" id="KW-0963">Cytoplasm</keyword>
<evidence type="ECO:0000256" key="5">
    <source>
        <dbReference type="ARBA" id="ARBA00022840"/>
    </source>
</evidence>
<evidence type="ECO:0000256" key="4">
    <source>
        <dbReference type="ARBA" id="ARBA00022741"/>
    </source>
</evidence>
<accession>A0A2Z6B2L2</accession>
<evidence type="ECO:0000256" key="1">
    <source>
        <dbReference type="ARBA" id="ARBA00004496"/>
    </source>
</evidence>
<dbReference type="CDD" id="cd00805">
    <property type="entry name" value="TyrRS_core"/>
    <property type="match status" value="1"/>
</dbReference>
<comment type="subcellular location">
    <subcellularLocation>
        <location evidence="1 11">Cytoplasm</location>
    </subcellularLocation>
</comment>
<evidence type="ECO:0000313" key="14">
    <source>
        <dbReference type="EMBL" id="BBD09678.1"/>
    </source>
</evidence>
<sequence>MNIIDELKWRGLVYQATDEAELKKHFETPGRTLYCGFDPTAKSLHIGNMVPMLALLRFKRAGHDPIVLMGGATGRIGDPSGKDVERQLLDFDAIEGNIANIRSQVHALFGDDTKVVNNYDWTREMSVIEFLRDIGKNFTVNSMMAKESVRQRIERDEVGISFTEFSYQILQAMDFDHLYREYDCRLQIGGSDQWGNITAGTELVRKKSQGQAFAVTFPLLTTASGAKFGKSEKGAIYLDPELTSVWDMYQYWINVDDRDVVKLLKVFTFKTIEEIEALEKQLEEAPHLREAQKALAEEMTALFHGPEELAKVQNAVAVLFGSGDVTTVDAKTLRAALDSAPNVSYPANDIPPLPQIIADLELVKSKGQARKDIAAGAVRVNMEQIKDPTTTPTPEDFLHGEVLLIKKGKKHWGLVTLD</sequence>
<feature type="short sequence motif" description="'KMSKS' region" evidence="11">
    <location>
        <begin position="227"/>
        <end position="231"/>
    </location>
</feature>
<evidence type="ECO:0000256" key="9">
    <source>
        <dbReference type="ARBA" id="ARBA00048248"/>
    </source>
</evidence>
<dbReference type="PROSITE" id="PS00178">
    <property type="entry name" value="AA_TRNA_LIGASE_I"/>
    <property type="match status" value="1"/>
</dbReference>
<dbReference type="GO" id="GO:0003723">
    <property type="term" value="F:RNA binding"/>
    <property type="evidence" value="ECO:0007669"/>
    <property type="project" value="UniProtKB-KW"/>
</dbReference>
<evidence type="ECO:0000256" key="2">
    <source>
        <dbReference type="ARBA" id="ARBA00022490"/>
    </source>
</evidence>
<keyword evidence="5 11" id="KW-0067">ATP-binding</keyword>
<dbReference type="EC" id="6.1.1.1" evidence="11"/>
<comment type="similarity">
    <text evidence="10 11">Belongs to the class-I aminoacyl-tRNA synthetase family. TyrS type 1 subfamily.</text>
</comment>
<feature type="short sequence motif" description="'HIGH' region" evidence="11">
    <location>
        <begin position="39"/>
        <end position="48"/>
    </location>
</feature>
<gene>
    <name evidence="11 14" type="primary">tyrS</name>
    <name evidence="14" type="ORF">DFE_2952</name>
</gene>
<evidence type="ECO:0000256" key="3">
    <source>
        <dbReference type="ARBA" id="ARBA00022598"/>
    </source>
</evidence>
<dbReference type="AlphaFoldDB" id="A0A2Z6B2L2"/>
<keyword evidence="3 11" id="KW-0436">Ligase</keyword>
<dbReference type="Gene3D" id="3.40.50.620">
    <property type="entry name" value="HUPs"/>
    <property type="match status" value="1"/>
</dbReference>
<dbReference type="FunFam" id="1.10.240.10:FF:000001">
    <property type="entry name" value="Tyrosine--tRNA ligase"/>
    <property type="match status" value="1"/>
</dbReference>
<evidence type="ECO:0000256" key="10">
    <source>
        <dbReference type="ARBA" id="ARBA00060965"/>
    </source>
</evidence>
<dbReference type="HAMAP" id="MF_02006">
    <property type="entry name" value="Tyr_tRNA_synth_type1"/>
    <property type="match status" value="1"/>
</dbReference>
<dbReference type="FunFam" id="3.40.50.620:FF:000008">
    <property type="entry name" value="Tyrosine--tRNA ligase"/>
    <property type="match status" value="1"/>
</dbReference>
<dbReference type="InterPro" id="IPR002305">
    <property type="entry name" value="aa-tRNA-synth_Ic"/>
</dbReference>
<keyword evidence="4 11" id="KW-0547">Nucleotide-binding</keyword>
<dbReference type="PROSITE" id="PS50889">
    <property type="entry name" value="S4"/>
    <property type="match status" value="1"/>
</dbReference>
<evidence type="ECO:0000256" key="11">
    <source>
        <dbReference type="HAMAP-Rule" id="MF_02006"/>
    </source>
</evidence>
<organism evidence="14 15">
    <name type="scientific">Desulfovibrio ferrophilus</name>
    <dbReference type="NCBI Taxonomy" id="241368"/>
    <lineage>
        <taxon>Bacteria</taxon>
        <taxon>Pseudomonadati</taxon>
        <taxon>Thermodesulfobacteriota</taxon>
        <taxon>Desulfovibrionia</taxon>
        <taxon>Desulfovibrionales</taxon>
        <taxon>Desulfovibrionaceae</taxon>
        <taxon>Desulfovibrio</taxon>
    </lineage>
</organism>
<evidence type="ECO:0000259" key="13">
    <source>
        <dbReference type="SMART" id="SM00363"/>
    </source>
</evidence>